<name>A0A844G4P3_9BACT</name>
<dbReference type="PANTHER" id="PTHR42879">
    <property type="entry name" value="3-OXOACYL-(ACYL-CARRIER-PROTEIN) REDUCTASE"/>
    <property type="match status" value="1"/>
</dbReference>
<dbReference type="Proteomes" id="UP000435649">
    <property type="component" value="Unassembled WGS sequence"/>
</dbReference>
<dbReference type="PROSITE" id="PS00061">
    <property type="entry name" value="ADH_SHORT"/>
    <property type="match status" value="1"/>
</dbReference>
<proteinExistence type="inferred from homology"/>
<comment type="caution">
    <text evidence="4">The sequence shown here is derived from an EMBL/GenBank/DDBJ whole genome shotgun (WGS) entry which is preliminary data.</text>
</comment>
<dbReference type="FunFam" id="3.40.50.720:FF:000084">
    <property type="entry name" value="Short-chain dehydrogenase reductase"/>
    <property type="match status" value="1"/>
</dbReference>
<accession>A0A844G4P3</accession>
<evidence type="ECO:0000313" key="4">
    <source>
        <dbReference type="EMBL" id="MST97934.1"/>
    </source>
</evidence>
<gene>
    <name evidence="4" type="ORF">FYJ85_12885</name>
</gene>
<keyword evidence="5" id="KW-1185">Reference proteome</keyword>
<dbReference type="PRINTS" id="PR00080">
    <property type="entry name" value="SDRFAMILY"/>
</dbReference>
<dbReference type="GO" id="GO:0032787">
    <property type="term" value="P:monocarboxylic acid metabolic process"/>
    <property type="evidence" value="ECO:0007669"/>
    <property type="project" value="UniProtKB-ARBA"/>
</dbReference>
<sequence>MNNFISSMFDLSGRTALVTGSSRGIGRAIAETFSRAGARVLVHGCRESDVLREAACACGGIPVTGDLTDSAGVEALIEQVRNAVPALDILVLNASVQRYVTLDEFDEAEFLREFQANVGAAFRLVQAFAPAMCERKHGRIIIVGSVNQFRPSPRLTVYSATKAALVSLTVNAAKSYAPHGVTVNNLVPGVILTDRNAEALKSDSYRGMILGQIPAGVFGEPGDCAGAALLLASEAGRYITGIELPVTGGMHL</sequence>
<dbReference type="Gene3D" id="3.40.50.720">
    <property type="entry name" value="NAD(P)-binding Rossmann-like Domain"/>
    <property type="match status" value="1"/>
</dbReference>
<dbReference type="AlphaFoldDB" id="A0A844G4P3"/>
<dbReference type="InterPro" id="IPR050259">
    <property type="entry name" value="SDR"/>
</dbReference>
<evidence type="ECO:0000313" key="5">
    <source>
        <dbReference type="Proteomes" id="UP000435649"/>
    </source>
</evidence>
<dbReference type="RefSeq" id="WP_154419050.1">
    <property type="nucleotide sequence ID" value="NZ_VUNS01000014.1"/>
</dbReference>
<evidence type="ECO:0000256" key="1">
    <source>
        <dbReference type="ARBA" id="ARBA00006484"/>
    </source>
</evidence>
<dbReference type="Pfam" id="PF00106">
    <property type="entry name" value="adh_short"/>
    <property type="match status" value="1"/>
</dbReference>
<dbReference type="SMART" id="SM00822">
    <property type="entry name" value="PKS_KR"/>
    <property type="match status" value="1"/>
</dbReference>
<dbReference type="InterPro" id="IPR036291">
    <property type="entry name" value="NAD(P)-bd_dom_sf"/>
</dbReference>
<comment type="similarity">
    <text evidence="1 2">Belongs to the short-chain dehydrogenases/reductases (SDR) family.</text>
</comment>
<organism evidence="4 5">
    <name type="scientific">Victivallis lenta</name>
    <dbReference type="NCBI Taxonomy" id="2606640"/>
    <lineage>
        <taxon>Bacteria</taxon>
        <taxon>Pseudomonadati</taxon>
        <taxon>Lentisphaerota</taxon>
        <taxon>Lentisphaeria</taxon>
        <taxon>Victivallales</taxon>
        <taxon>Victivallaceae</taxon>
        <taxon>Victivallis</taxon>
    </lineage>
</organism>
<evidence type="ECO:0000256" key="2">
    <source>
        <dbReference type="RuleBase" id="RU000363"/>
    </source>
</evidence>
<dbReference type="InterPro" id="IPR020904">
    <property type="entry name" value="Sc_DH/Rdtase_CS"/>
</dbReference>
<dbReference type="CDD" id="cd05233">
    <property type="entry name" value="SDR_c"/>
    <property type="match status" value="1"/>
</dbReference>
<reference evidence="4 5" key="1">
    <citation type="submission" date="2019-08" db="EMBL/GenBank/DDBJ databases">
        <title>In-depth cultivation of the pig gut microbiome towards novel bacterial diversity and tailored functional studies.</title>
        <authorList>
            <person name="Wylensek D."/>
            <person name="Hitch T.C.A."/>
            <person name="Clavel T."/>
        </authorList>
    </citation>
    <scope>NUCLEOTIDE SEQUENCE [LARGE SCALE GENOMIC DNA]</scope>
    <source>
        <strain evidence="4 5">BBE-744-WT-12</strain>
    </source>
</reference>
<dbReference type="SUPFAM" id="SSF51735">
    <property type="entry name" value="NAD(P)-binding Rossmann-fold domains"/>
    <property type="match status" value="1"/>
</dbReference>
<evidence type="ECO:0000259" key="3">
    <source>
        <dbReference type="SMART" id="SM00822"/>
    </source>
</evidence>
<dbReference type="InterPro" id="IPR057326">
    <property type="entry name" value="KR_dom"/>
</dbReference>
<feature type="domain" description="Ketoreductase" evidence="3">
    <location>
        <begin position="14"/>
        <end position="189"/>
    </location>
</feature>
<dbReference type="InterPro" id="IPR002347">
    <property type="entry name" value="SDR_fam"/>
</dbReference>
<protein>
    <submittedName>
        <fullName evidence="4">SDR family NAD(P)-dependent oxidoreductase</fullName>
    </submittedName>
</protein>
<dbReference type="EMBL" id="VUNS01000014">
    <property type="protein sequence ID" value="MST97934.1"/>
    <property type="molecule type" value="Genomic_DNA"/>
</dbReference>
<dbReference type="PRINTS" id="PR00081">
    <property type="entry name" value="GDHRDH"/>
</dbReference>